<reference evidence="1 2" key="1">
    <citation type="journal article" date="2011" name="PLoS Genet.">
        <title>Comparative genomic analysis of human fungal pathogens causing paracoccidioidomycosis.</title>
        <authorList>
            <person name="Desjardins C.A."/>
            <person name="Champion M.D."/>
            <person name="Holder J.W."/>
            <person name="Muszewska A."/>
            <person name="Goldberg J."/>
            <person name="Bailao A.M."/>
            <person name="Brigido M.M."/>
            <person name="Ferreira M.E."/>
            <person name="Garcia A.M."/>
            <person name="Grynberg M."/>
            <person name="Gujja S."/>
            <person name="Heiman D.I."/>
            <person name="Henn M.R."/>
            <person name="Kodira C.D."/>
            <person name="Leon-Narvaez H."/>
            <person name="Longo L.V."/>
            <person name="Ma L.J."/>
            <person name="Malavazi I."/>
            <person name="Matsuo A.L."/>
            <person name="Morais F.V."/>
            <person name="Pereira M."/>
            <person name="Rodriguez-Brito S."/>
            <person name="Sakthikumar S."/>
            <person name="Salem-Izacc S.M."/>
            <person name="Sykes S.M."/>
            <person name="Teixeira M.M."/>
            <person name="Vallejo M.C."/>
            <person name="Walter M.E."/>
            <person name="Yandava C."/>
            <person name="Young S."/>
            <person name="Zeng Q."/>
            <person name="Zucker J."/>
            <person name="Felipe M.S."/>
            <person name="Goldman G.H."/>
            <person name="Haas B.J."/>
            <person name="McEwen J.G."/>
            <person name="Nino-Vega G."/>
            <person name="Puccia R."/>
            <person name="San-Blas G."/>
            <person name="Soares C.M."/>
            <person name="Birren B.W."/>
            <person name="Cuomo C.A."/>
        </authorList>
    </citation>
    <scope>NUCLEOTIDE SEQUENCE [LARGE SCALE GENOMIC DNA]</scope>
    <source>
        <strain evidence="2">ATCC MYA-826 / Pb01</strain>
    </source>
</reference>
<dbReference type="Proteomes" id="UP000002059">
    <property type="component" value="Partially assembled WGS sequence"/>
</dbReference>
<dbReference type="VEuPathDB" id="FungiDB:PAAG_11661"/>
<protein>
    <submittedName>
        <fullName evidence="1">Uncharacterized protein</fullName>
    </submittedName>
</protein>
<dbReference type="GeneID" id="26970584"/>
<evidence type="ECO:0000313" key="2">
    <source>
        <dbReference type="Proteomes" id="UP000002059"/>
    </source>
</evidence>
<gene>
    <name evidence="1" type="ORF">PAAG_11661</name>
</gene>
<keyword evidence="2" id="KW-1185">Reference proteome</keyword>
<dbReference type="HOGENOM" id="CLU_2813093_0_0_1"/>
<sequence>MIRAAGKVGNRGNYGEAAKGATDAALLDSHYVKTWVKRRDVELKRDKANNAHSTYQKATELLGDSAL</sequence>
<dbReference type="InterPro" id="IPR011990">
    <property type="entry name" value="TPR-like_helical_dom_sf"/>
</dbReference>
<dbReference type="RefSeq" id="XP_015703175.1">
    <property type="nucleotide sequence ID" value="XM_015847266.1"/>
</dbReference>
<organism evidence="1 2">
    <name type="scientific">Paracoccidioides lutzii (strain ATCC MYA-826 / Pb01)</name>
    <name type="common">Paracoccidioides brasiliensis</name>
    <dbReference type="NCBI Taxonomy" id="502779"/>
    <lineage>
        <taxon>Eukaryota</taxon>
        <taxon>Fungi</taxon>
        <taxon>Dikarya</taxon>
        <taxon>Ascomycota</taxon>
        <taxon>Pezizomycotina</taxon>
        <taxon>Eurotiomycetes</taxon>
        <taxon>Eurotiomycetidae</taxon>
        <taxon>Onygenales</taxon>
        <taxon>Ajellomycetaceae</taxon>
        <taxon>Paracoccidioides</taxon>
    </lineage>
</organism>
<name>A0A0A2V2J0_PARBA</name>
<accession>A0A0A2V2J0</accession>
<dbReference type="KEGG" id="pbl:PAAG_11661"/>
<evidence type="ECO:0000313" key="1">
    <source>
        <dbReference type="EMBL" id="KGQ01668.1"/>
    </source>
</evidence>
<dbReference type="AlphaFoldDB" id="A0A0A2V2J0"/>
<dbReference type="SUPFAM" id="SSF48452">
    <property type="entry name" value="TPR-like"/>
    <property type="match status" value="1"/>
</dbReference>
<proteinExistence type="predicted"/>
<dbReference type="EMBL" id="KN293998">
    <property type="protein sequence ID" value="KGQ01668.1"/>
    <property type="molecule type" value="Genomic_DNA"/>
</dbReference>